<reference evidence="1 2" key="1">
    <citation type="submission" date="2024-02" db="EMBL/GenBank/DDBJ databases">
        <authorList>
            <person name="Daric V."/>
            <person name="Darras S."/>
        </authorList>
    </citation>
    <scope>NUCLEOTIDE SEQUENCE [LARGE SCALE GENOMIC DNA]</scope>
</reference>
<comment type="caution">
    <text evidence="1">The sequence shown here is derived from an EMBL/GenBank/DDBJ whole genome shotgun (WGS) entry which is preliminary data.</text>
</comment>
<evidence type="ECO:0000313" key="1">
    <source>
        <dbReference type="EMBL" id="CAK8672979.1"/>
    </source>
</evidence>
<evidence type="ECO:0000313" key="2">
    <source>
        <dbReference type="Proteomes" id="UP001642483"/>
    </source>
</evidence>
<proteinExistence type="predicted"/>
<keyword evidence="2" id="KW-1185">Reference proteome</keyword>
<dbReference type="Proteomes" id="UP001642483">
    <property type="component" value="Unassembled WGS sequence"/>
</dbReference>
<accession>A0ABP0F3H9</accession>
<sequence length="80" mass="9030">MTAQTWLGALFIDVILSKKASFVDHPIMGDELSERKSLLIRTGLQLVQRPSYFFDNRMPRSCRLLQMKGRLFSGNGGGKV</sequence>
<dbReference type="EMBL" id="CAWYQH010000002">
    <property type="protein sequence ID" value="CAK8672979.1"/>
    <property type="molecule type" value="Genomic_DNA"/>
</dbReference>
<organism evidence="1 2">
    <name type="scientific">Clavelina lepadiformis</name>
    <name type="common">Light-bulb sea squirt</name>
    <name type="synonym">Ascidia lepadiformis</name>
    <dbReference type="NCBI Taxonomy" id="159417"/>
    <lineage>
        <taxon>Eukaryota</taxon>
        <taxon>Metazoa</taxon>
        <taxon>Chordata</taxon>
        <taxon>Tunicata</taxon>
        <taxon>Ascidiacea</taxon>
        <taxon>Aplousobranchia</taxon>
        <taxon>Clavelinidae</taxon>
        <taxon>Clavelina</taxon>
    </lineage>
</organism>
<protein>
    <submittedName>
        <fullName evidence="1">Uncharacterized protein</fullName>
    </submittedName>
</protein>
<gene>
    <name evidence="1" type="ORF">CVLEPA_LOCUS2770</name>
</gene>
<name>A0ABP0F3H9_CLALP</name>